<organism evidence="2 3">
    <name type="scientific">Prorocentrum cordatum</name>
    <dbReference type="NCBI Taxonomy" id="2364126"/>
    <lineage>
        <taxon>Eukaryota</taxon>
        <taxon>Sar</taxon>
        <taxon>Alveolata</taxon>
        <taxon>Dinophyceae</taxon>
        <taxon>Prorocentrales</taxon>
        <taxon>Prorocentraceae</taxon>
        <taxon>Prorocentrum</taxon>
    </lineage>
</organism>
<feature type="region of interest" description="Disordered" evidence="1">
    <location>
        <begin position="160"/>
        <end position="190"/>
    </location>
</feature>
<evidence type="ECO:0000313" key="3">
    <source>
        <dbReference type="Proteomes" id="UP001189429"/>
    </source>
</evidence>
<proteinExistence type="predicted"/>
<keyword evidence="3" id="KW-1185">Reference proteome</keyword>
<comment type="caution">
    <text evidence="2">The sequence shown here is derived from an EMBL/GenBank/DDBJ whole genome shotgun (WGS) entry which is preliminary data.</text>
</comment>
<reference evidence="2" key="1">
    <citation type="submission" date="2023-10" db="EMBL/GenBank/DDBJ databases">
        <authorList>
            <person name="Chen Y."/>
            <person name="Shah S."/>
            <person name="Dougan E. K."/>
            <person name="Thang M."/>
            <person name="Chan C."/>
        </authorList>
    </citation>
    <scope>NUCLEOTIDE SEQUENCE [LARGE SCALE GENOMIC DNA]</scope>
</reference>
<dbReference type="Proteomes" id="UP001189429">
    <property type="component" value="Unassembled WGS sequence"/>
</dbReference>
<name>A0ABN9WLL5_9DINO</name>
<evidence type="ECO:0008006" key="4">
    <source>
        <dbReference type="Google" id="ProtNLM"/>
    </source>
</evidence>
<evidence type="ECO:0000313" key="2">
    <source>
        <dbReference type="EMBL" id="CAK0886363.1"/>
    </source>
</evidence>
<dbReference type="InterPro" id="IPR014710">
    <property type="entry name" value="RmlC-like_jellyroll"/>
</dbReference>
<dbReference type="SUPFAM" id="SSF51206">
    <property type="entry name" value="cAMP-binding domain-like"/>
    <property type="match status" value="1"/>
</dbReference>
<feature type="region of interest" description="Disordered" evidence="1">
    <location>
        <begin position="234"/>
        <end position="257"/>
    </location>
</feature>
<protein>
    <recommendedName>
        <fullName evidence="4">Cyclic nucleotide-binding domain-containing protein</fullName>
    </recommendedName>
</protein>
<evidence type="ECO:0000256" key="1">
    <source>
        <dbReference type="SAM" id="MobiDB-lite"/>
    </source>
</evidence>
<accession>A0ABN9WLL5</accession>
<dbReference type="Gene3D" id="2.60.120.10">
    <property type="entry name" value="Jelly Rolls"/>
    <property type="match status" value="1"/>
</dbReference>
<sequence>MALGPTDDDLYQDVFEPYGVDTEQFRVLMSSGTRIRGTKGTVIVKAGTPCTKVHLLLFGEAVARKGDAEGQPVCRYPGRTGGAEVLPAPGSEGAEESPDSGVPKRGCVIGGSVLVDPMRLETPYPNTVVAESDVEWIQWELHELKRVVARKNWRSEEERLALHRSHQQPGQRAEDPVGGENALQGPRGGCPSEAEAVARALCFRGGAVLRLRLCGQLHHDSLWGRHRRDVRRALRPDDAGGGRARQLGERPRRPWSR</sequence>
<dbReference type="EMBL" id="CAUYUJ010018793">
    <property type="protein sequence ID" value="CAK0886363.1"/>
    <property type="molecule type" value="Genomic_DNA"/>
</dbReference>
<dbReference type="InterPro" id="IPR018490">
    <property type="entry name" value="cNMP-bd_dom_sf"/>
</dbReference>
<gene>
    <name evidence="2" type="ORF">PCOR1329_LOCUS67728</name>
</gene>